<dbReference type="Pfam" id="PF13472">
    <property type="entry name" value="Lipase_GDSL_2"/>
    <property type="match status" value="1"/>
</dbReference>
<dbReference type="CDD" id="cd01832">
    <property type="entry name" value="SGNH_hydrolase_like_1"/>
    <property type="match status" value="1"/>
</dbReference>
<dbReference type="InParanoid" id="A0A1H8YWN8"/>
<evidence type="ECO:0000313" key="2">
    <source>
        <dbReference type="EMBL" id="SEP56542.1"/>
    </source>
</evidence>
<keyword evidence="3" id="KW-1185">Reference proteome</keyword>
<accession>A0A1H8YWN8</accession>
<protein>
    <submittedName>
        <fullName evidence="2">Lysophospholipase L1</fullName>
    </submittedName>
</protein>
<gene>
    <name evidence="2" type="ORF">SAMN05444359_10152</name>
</gene>
<evidence type="ECO:0000313" key="3">
    <source>
        <dbReference type="Proteomes" id="UP000199021"/>
    </source>
</evidence>
<sequence>MKLPLFLLFVLFTFACEDDDDFQDNMTPMGPTQDTLRQITYLALGDSYTIGTSVTAQERWPDQLSAALADQHSIEVSDLDIIAVNGWTTRDLINGINAGVPRNEYDLVSLLIGVNNQYQGKSIREYELEFWELLNTAISYAGGDKNKVFVVSIPDYAFTPFGGGSQQITDELVEFNASGRRLATEAGIPFYNITPISQEAQDDPELVASDNLHPSGKQYARWVEEVILAQVARLLEE</sequence>
<dbReference type="STRING" id="478744.SAMN05444359_10152"/>
<dbReference type="InterPro" id="IPR013830">
    <property type="entry name" value="SGNH_hydro"/>
</dbReference>
<dbReference type="InterPro" id="IPR036514">
    <property type="entry name" value="SGNH_hydro_sf"/>
</dbReference>
<evidence type="ECO:0000259" key="1">
    <source>
        <dbReference type="Pfam" id="PF13472"/>
    </source>
</evidence>
<dbReference type="EMBL" id="FOFB01000001">
    <property type="protein sequence ID" value="SEP56542.1"/>
    <property type="molecule type" value="Genomic_DNA"/>
</dbReference>
<dbReference type="AlphaFoldDB" id="A0A1H8YWN8"/>
<name>A0A1H8YWN8_9BACT</name>
<reference evidence="3" key="1">
    <citation type="submission" date="2016-10" db="EMBL/GenBank/DDBJ databases">
        <authorList>
            <person name="Varghese N."/>
            <person name="Submissions S."/>
        </authorList>
    </citation>
    <scope>NUCLEOTIDE SEQUENCE [LARGE SCALE GENOMIC DNA]</scope>
    <source>
        <strain evidence="3">DSM 24740</strain>
    </source>
</reference>
<proteinExistence type="predicted"/>
<dbReference type="SUPFAM" id="SSF52266">
    <property type="entry name" value="SGNH hydrolase"/>
    <property type="match status" value="1"/>
</dbReference>
<dbReference type="GO" id="GO:0016788">
    <property type="term" value="F:hydrolase activity, acting on ester bonds"/>
    <property type="evidence" value="ECO:0007669"/>
    <property type="project" value="UniProtKB-ARBA"/>
</dbReference>
<organism evidence="2 3">
    <name type="scientific">Neolewinella agarilytica</name>
    <dbReference type="NCBI Taxonomy" id="478744"/>
    <lineage>
        <taxon>Bacteria</taxon>
        <taxon>Pseudomonadati</taxon>
        <taxon>Bacteroidota</taxon>
        <taxon>Saprospiria</taxon>
        <taxon>Saprospirales</taxon>
        <taxon>Lewinellaceae</taxon>
        <taxon>Neolewinella</taxon>
    </lineage>
</organism>
<dbReference type="PROSITE" id="PS51257">
    <property type="entry name" value="PROKAR_LIPOPROTEIN"/>
    <property type="match status" value="1"/>
</dbReference>
<dbReference type="RefSeq" id="WP_217642073.1">
    <property type="nucleotide sequence ID" value="NZ_FOFB01000001.1"/>
</dbReference>
<dbReference type="Gene3D" id="3.40.50.1110">
    <property type="entry name" value="SGNH hydrolase"/>
    <property type="match status" value="1"/>
</dbReference>
<feature type="domain" description="SGNH hydrolase-type esterase" evidence="1">
    <location>
        <begin position="43"/>
        <end position="220"/>
    </location>
</feature>
<dbReference type="Proteomes" id="UP000199021">
    <property type="component" value="Unassembled WGS sequence"/>
</dbReference>